<sequence>MAQTIEWFGFTTLMASTPLSRLFVASSQASGLWTLMTALSVVRVQKPLSTPLNCPTARAILTLGGLDGRLLNKDYPYCIDWIKDVMCFLDKKVIADFITALWNSWNNRNNYVFYGKEEEARVIWDRAKNLCQDFRIHNLINKPVLPLTLALKKWEKPPCGTVKINFDATVFNNKTGFGVIVHDSDGFILGGGGGFKYEDMMAEWVKLYAFEEDITIIGYRIKEAFKTMEMFTTTAVNWANCSCNKIAAFICKNAITNNCNLVFGMDYPKDIHDL</sequence>
<feature type="non-terminal residue" evidence="1">
    <location>
        <position position="274"/>
    </location>
</feature>
<proteinExistence type="predicted"/>
<evidence type="ECO:0008006" key="3">
    <source>
        <dbReference type="Google" id="ProtNLM"/>
    </source>
</evidence>
<evidence type="ECO:0000313" key="1">
    <source>
        <dbReference type="EMBL" id="MBA0557223.1"/>
    </source>
</evidence>
<accession>A0A7J8LXW0</accession>
<reference evidence="1 2" key="1">
    <citation type="journal article" date="2019" name="Genome Biol. Evol.">
        <title>Insights into the evolution of the New World diploid cottons (Gossypium, subgenus Houzingenia) based on genome sequencing.</title>
        <authorList>
            <person name="Grover C.E."/>
            <person name="Arick M.A. 2nd"/>
            <person name="Thrash A."/>
            <person name="Conover J.L."/>
            <person name="Sanders W.S."/>
            <person name="Peterson D.G."/>
            <person name="Frelichowski J.E."/>
            <person name="Scheffler J.A."/>
            <person name="Scheffler B.E."/>
            <person name="Wendel J.F."/>
        </authorList>
    </citation>
    <scope>NUCLEOTIDE SEQUENCE [LARGE SCALE GENOMIC DNA]</scope>
    <source>
        <strain evidence="1">157</strain>
        <tissue evidence="1">Leaf</tissue>
    </source>
</reference>
<keyword evidence="2" id="KW-1185">Reference proteome</keyword>
<gene>
    <name evidence="1" type="ORF">Golob_014302</name>
</gene>
<organism evidence="1 2">
    <name type="scientific">Gossypium lobatum</name>
    <dbReference type="NCBI Taxonomy" id="34289"/>
    <lineage>
        <taxon>Eukaryota</taxon>
        <taxon>Viridiplantae</taxon>
        <taxon>Streptophyta</taxon>
        <taxon>Embryophyta</taxon>
        <taxon>Tracheophyta</taxon>
        <taxon>Spermatophyta</taxon>
        <taxon>Magnoliopsida</taxon>
        <taxon>eudicotyledons</taxon>
        <taxon>Gunneridae</taxon>
        <taxon>Pentapetalae</taxon>
        <taxon>rosids</taxon>
        <taxon>malvids</taxon>
        <taxon>Malvales</taxon>
        <taxon>Malvaceae</taxon>
        <taxon>Malvoideae</taxon>
        <taxon>Gossypium</taxon>
    </lineage>
</organism>
<dbReference type="AlphaFoldDB" id="A0A7J8LXW0"/>
<dbReference type="Proteomes" id="UP000593572">
    <property type="component" value="Unassembled WGS sequence"/>
</dbReference>
<name>A0A7J8LXW0_9ROSI</name>
<dbReference type="EMBL" id="JABEZX010000006">
    <property type="protein sequence ID" value="MBA0557223.1"/>
    <property type="molecule type" value="Genomic_DNA"/>
</dbReference>
<evidence type="ECO:0000313" key="2">
    <source>
        <dbReference type="Proteomes" id="UP000593572"/>
    </source>
</evidence>
<protein>
    <recommendedName>
        <fullName evidence="3">RNase H type-1 domain-containing protein</fullName>
    </recommendedName>
</protein>
<comment type="caution">
    <text evidence="1">The sequence shown here is derived from an EMBL/GenBank/DDBJ whole genome shotgun (WGS) entry which is preliminary data.</text>
</comment>